<evidence type="ECO:0000313" key="8">
    <source>
        <dbReference type="Proteomes" id="UP001332192"/>
    </source>
</evidence>
<dbReference type="Proteomes" id="UP001332192">
    <property type="component" value="Chromosome"/>
</dbReference>
<evidence type="ECO:0000256" key="1">
    <source>
        <dbReference type="ARBA" id="ARBA00004370"/>
    </source>
</evidence>
<feature type="transmembrane region" description="Helical" evidence="5">
    <location>
        <begin position="78"/>
        <end position="98"/>
    </location>
</feature>
<evidence type="ECO:0000256" key="5">
    <source>
        <dbReference type="SAM" id="Phobius"/>
    </source>
</evidence>
<comment type="subcellular location">
    <subcellularLocation>
        <location evidence="1">Membrane</location>
    </subcellularLocation>
</comment>
<keyword evidence="3 5" id="KW-1133">Transmembrane helix</keyword>
<sequence>MAAIRDFLYLVALAWWTGTALYFGGSATPAIFARFPRPQAGQVVEVIFPGYYRTAVATAVALAVLASWRLAARRPRATMALVLVLAMLALDLVGALLLQPRIHALRAQAGEAEGGAPLPPEFGRLHALSVAASALSLLMALGLWALVAWAGL</sequence>
<evidence type="ECO:0000313" key="7">
    <source>
        <dbReference type="EMBL" id="WRP16238.1"/>
    </source>
</evidence>
<proteinExistence type="predicted"/>
<name>A0ABZ1BUB2_9FIRM</name>
<evidence type="ECO:0000259" key="6">
    <source>
        <dbReference type="Pfam" id="PF13664"/>
    </source>
</evidence>
<reference evidence="7 8" key="1">
    <citation type="journal article" date="2024" name="Front. Microbiol.">
        <title>Novel thermophilic genera Geochorda gen. nov. and Carboxydochorda gen. nov. from the deep terrestrial subsurface reveal the ecophysiological diversity in the class Limnochordia.</title>
        <authorList>
            <person name="Karnachuk O.V."/>
            <person name="Lukina A.P."/>
            <person name="Avakyan M.R."/>
            <person name="Kadnikov V.V."/>
            <person name="Begmatov S."/>
            <person name="Beletsky A.V."/>
            <person name="Vlasova K.G."/>
            <person name="Novikov A.A."/>
            <person name="Shcherbakova V.A."/>
            <person name="Mardanov A.V."/>
            <person name="Ravin N.V."/>
        </authorList>
    </citation>
    <scope>NUCLEOTIDE SEQUENCE [LARGE SCALE GENOMIC DNA]</scope>
    <source>
        <strain evidence="7 8">L945</strain>
    </source>
</reference>
<organism evidence="7 8">
    <name type="scientific">Carboxydichorda subterranea</name>
    <dbReference type="NCBI Taxonomy" id="3109565"/>
    <lineage>
        <taxon>Bacteria</taxon>
        <taxon>Bacillati</taxon>
        <taxon>Bacillota</taxon>
        <taxon>Limnochordia</taxon>
        <taxon>Limnochordales</taxon>
        <taxon>Geochordaceae</taxon>
        <taxon>Carboxydichorda</taxon>
    </lineage>
</organism>
<evidence type="ECO:0000256" key="3">
    <source>
        <dbReference type="ARBA" id="ARBA00022989"/>
    </source>
</evidence>
<feature type="transmembrane region" description="Helical" evidence="5">
    <location>
        <begin position="7"/>
        <end position="31"/>
    </location>
</feature>
<accession>A0ABZ1BUB2</accession>
<keyword evidence="8" id="KW-1185">Reference proteome</keyword>
<dbReference type="InterPro" id="IPR025423">
    <property type="entry name" value="TMEM205-like"/>
</dbReference>
<gene>
    <name evidence="7" type="ORF">U7230_08995</name>
</gene>
<keyword evidence="4 5" id="KW-0472">Membrane</keyword>
<protein>
    <submittedName>
        <fullName evidence="7">DUF4149 domain-containing protein</fullName>
    </submittedName>
</protein>
<feature type="transmembrane region" description="Helical" evidence="5">
    <location>
        <begin position="51"/>
        <end position="71"/>
    </location>
</feature>
<dbReference type="Pfam" id="PF13664">
    <property type="entry name" value="DUF4149"/>
    <property type="match status" value="1"/>
</dbReference>
<evidence type="ECO:0000256" key="4">
    <source>
        <dbReference type="ARBA" id="ARBA00023136"/>
    </source>
</evidence>
<dbReference type="RefSeq" id="WP_324715510.1">
    <property type="nucleotide sequence ID" value="NZ_CP141615.1"/>
</dbReference>
<feature type="transmembrane region" description="Helical" evidence="5">
    <location>
        <begin position="127"/>
        <end position="150"/>
    </location>
</feature>
<evidence type="ECO:0000256" key="2">
    <source>
        <dbReference type="ARBA" id="ARBA00022692"/>
    </source>
</evidence>
<dbReference type="EMBL" id="CP141615">
    <property type="protein sequence ID" value="WRP16238.1"/>
    <property type="molecule type" value="Genomic_DNA"/>
</dbReference>
<feature type="domain" description="TMEM205-like" evidence="6">
    <location>
        <begin position="12"/>
        <end position="109"/>
    </location>
</feature>
<keyword evidence="2 5" id="KW-0812">Transmembrane</keyword>